<evidence type="ECO:0000313" key="10">
    <source>
        <dbReference type="EMBL" id="EQD67877.1"/>
    </source>
</evidence>
<dbReference type="PROSITE" id="PS51192">
    <property type="entry name" value="HELICASE_ATP_BIND_1"/>
    <property type="match status" value="1"/>
</dbReference>
<dbReference type="GO" id="GO:0005524">
    <property type="term" value="F:ATP binding"/>
    <property type="evidence" value="ECO:0007669"/>
    <property type="project" value="UniProtKB-KW"/>
</dbReference>
<dbReference type="InterPro" id="IPR027417">
    <property type="entry name" value="P-loop_NTPase"/>
</dbReference>
<organism evidence="10">
    <name type="scientific">mine drainage metagenome</name>
    <dbReference type="NCBI Taxonomy" id="410659"/>
    <lineage>
        <taxon>unclassified sequences</taxon>
        <taxon>metagenomes</taxon>
        <taxon>ecological metagenomes</taxon>
    </lineage>
</organism>
<keyword evidence="7" id="KW-0234">DNA repair</keyword>
<comment type="caution">
    <text evidence="10">The sequence shown here is derived from an EMBL/GenBank/DDBJ whole genome shotgun (WGS) entry which is preliminary data.</text>
</comment>
<dbReference type="PANTHER" id="PTHR47964:SF1">
    <property type="entry name" value="ATP-DEPENDENT DNA HELICASE HOMOLOG RECG, CHLOROPLASTIC"/>
    <property type="match status" value="1"/>
</dbReference>
<dbReference type="SMART" id="SM00487">
    <property type="entry name" value="DEXDc"/>
    <property type="match status" value="1"/>
</dbReference>
<gene>
    <name evidence="10" type="ORF">B1A_07548</name>
</gene>
<dbReference type="SMART" id="SM00490">
    <property type="entry name" value="HELICc"/>
    <property type="match status" value="1"/>
</dbReference>
<dbReference type="InterPro" id="IPR014001">
    <property type="entry name" value="Helicase_ATP-bd"/>
</dbReference>
<dbReference type="EMBL" id="AUZX01005440">
    <property type="protein sequence ID" value="EQD67877.1"/>
    <property type="molecule type" value="Genomic_DNA"/>
</dbReference>
<keyword evidence="4 10" id="KW-0347">Helicase</keyword>
<evidence type="ECO:0000256" key="7">
    <source>
        <dbReference type="ARBA" id="ARBA00023204"/>
    </source>
</evidence>
<reference evidence="10" key="2">
    <citation type="journal article" date="2014" name="ISME J.">
        <title>Microbial stratification in low pH oxic and suboxic macroscopic growths along an acid mine drainage.</title>
        <authorList>
            <person name="Mendez-Garcia C."/>
            <person name="Mesa V."/>
            <person name="Sprenger R.R."/>
            <person name="Richter M."/>
            <person name="Diez M.S."/>
            <person name="Solano J."/>
            <person name="Bargiela R."/>
            <person name="Golyshina O.V."/>
            <person name="Manteca A."/>
            <person name="Ramos J.L."/>
            <person name="Gallego J.R."/>
            <person name="Llorente I."/>
            <person name="Martins Dos Santos V.A."/>
            <person name="Jensen O.N."/>
            <person name="Pelaez A.I."/>
            <person name="Sanchez J."/>
            <person name="Ferrer M."/>
        </authorList>
    </citation>
    <scope>NUCLEOTIDE SEQUENCE</scope>
</reference>
<name>T1BDF5_9ZZZZ</name>
<evidence type="ECO:0000259" key="8">
    <source>
        <dbReference type="PROSITE" id="PS51192"/>
    </source>
</evidence>
<keyword evidence="3" id="KW-0378">Hydrolase</keyword>
<evidence type="ECO:0000259" key="9">
    <source>
        <dbReference type="PROSITE" id="PS51194"/>
    </source>
</evidence>
<evidence type="ECO:0000256" key="6">
    <source>
        <dbReference type="ARBA" id="ARBA00023125"/>
    </source>
</evidence>
<accession>T1BDF5</accession>
<dbReference type="GO" id="GO:0016787">
    <property type="term" value="F:hydrolase activity"/>
    <property type="evidence" value="ECO:0007669"/>
    <property type="project" value="UniProtKB-KW"/>
</dbReference>
<dbReference type="CDD" id="cd04488">
    <property type="entry name" value="RecG_wedge_OBF"/>
    <property type="match status" value="1"/>
</dbReference>
<dbReference type="Gene3D" id="3.40.50.300">
    <property type="entry name" value="P-loop containing nucleotide triphosphate hydrolases"/>
    <property type="match status" value="2"/>
</dbReference>
<protein>
    <submittedName>
        <fullName evidence="10">ATP-dependent DNA helicase RecG</fullName>
    </submittedName>
</protein>
<feature type="domain" description="Helicase C-terminal" evidence="9">
    <location>
        <begin position="471"/>
        <end position="631"/>
    </location>
</feature>
<dbReference type="AlphaFoldDB" id="T1BDF5"/>
<dbReference type="PROSITE" id="PS51194">
    <property type="entry name" value="HELICASE_CTER"/>
    <property type="match status" value="1"/>
</dbReference>
<sequence>MNQAMEARESNTLAAPVAQQVQDEPAARMDGGTATIGEPVPQLGRLVDWGLSEPWQVALILPIGFDDYRVIASDAESFAEGAQIALIGEVVSTTRTSFAQRAPKSEVDIRLQDATRVTLTWFGDVRDITAKLKIGRAVAVQGELRVFNGRWFMSSPARIEHRWQGRCRPRYPSMNKVMAADTLRDRVVSLLRTHLDEAAARIVGMFEDLATEAEILEAIDAPVGTESVQRLLVRAHCPHDPLTGERAIAAMERVAAMITVKMLVDSHGKIEGKPRRPLQLNLKPILMRWPFRPTRAQWDAVMRMQAVFTRPEASSMLLSGDVGSGKTLCYLSLAVAVVGAGGRVAVILPSEPLAKQVHATLTESFKEIGSDLVTGSSGVAASTKSVVVGTTAMLFRDMGSAFDLVIADEQQKLGADQRRALTGPATHMLEVTATAIPRTMALARFGLVETVHLAHGHSKKDIRTRVWAPDQVKQLYQGVHETIRAGDRVLVVYPAIDRGKGKNALRSIEEAHDKWERAFPGIVRVLNGRLKPTQISANLADLITGAARIGICTSVIEVGINIPRLRRVVVVHPERFGLTTLHQFRGRLAREGGHGHFDMLLVDTVGEDTMERLSVMETTLDGYEIAKADLRLRGPGEMLANGTRQSGGAISVLYQRELGQENIESMEPIMSAWINRAKSRATKESR</sequence>
<reference evidence="10" key="1">
    <citation type="submission" date="2013-08" db="EMBL/GenBank/DDBJ databases">
        <authorList>
            <person name="Mendez C."/>
            <person name="Richter M."/>
            <person name="Ferrer M."/>
            <person name="Sanchez J."/>
        </authorList>
    </citation>
    <scope>NUCLEOTIDE SEQUENCE</scope>
</reference>
<dbReference type="GO" id="GO:0003678">
    <property type="term" value="F:DNA helicase activity"/>
    <property type="evidence" value="ECO:0007669"/>
    <property type="project" value="TreeGrafter"/>
</dbReference>
<dbReference type="InterPro" id="IPR011545">
    <property type="entry name" value="DEAD/DEAH_box_helicase_dom"/>
</dbReference>
<keyword evidence="5" id="KW-0067">ATP-binding</keyword>
<dbReference type="GO" id="GO:0003677">
    <property type="term" value="F:DNA binding"/>
    <property type="evidence" value="ECO:0007669"/>
    <property type="project" value="UniProtKB-KW"/>
</dbReference>
<evidence type="ECO:0000256" key="5">
    <source>
        <dbReference type="ARBA" id="ARBA00022840"/>
    </source>
</evidence>
<proteinExistence type="predicted"/>
<dbReference type="InterPro" id="IPR047112">
    <property type="entry name" value="RecG/Mfd"/>
</dbReference>
<evidence type="ECO:0000256" key="2">
    <source>
        <dbReference type="ARBA" id="ARBA00022763"/>
    </source>
</evidence>
<evidence type="ECO:0000256" key="3">
    <source>
        <dbReference type="ARBA" id="ARBA00022801"/>
    </source>
</evidence>
<keyword evidence="2" id="KW-0227">DNA damage</keyword>
<evidence type="ECO:0000256" key="4">
    <source>
        <dbReference type="ARBA" id="ARBA00022806"/>
    </source>
</evidence>
<keyword evidence="6" id="KW-0238">DNA-binding</keyword>
<keyword evidence="1" id="KW-0547">Nucleotide-binding</keyword>
<dbReference type="Pfam" id="PF00271">
    <property type="entry name" value="Helicase_C"/>
    <property type="match status" value="1"/>
</dbReference>
<dbReference type="SUPFAM" id="SSF52540">
    <property type="entry name" value="P-loop containing nucleoside triphosphate hydrolases"/>
    <property type="match status" value="1"/>
</dbReference>
<dbReference type="GO" id="GO:0006281">
    <property type="term" value="P:DNA repair"/>
    <property type="evidence" value="ECO:0007669"/>
    <property type="project" value="UniProtKB-KW"/>
</dbReference>
<evidence type="ECO:0000256" key="1">
    <source>
        <dbReference type="ARBA" id="ARBA00022741"/>
    </source>
</evidence>
<dbReference type="Pfam" id="PF00270">
    <property type="entry name" value="DEAD"/>
    <property type="match status" value="1"/>
</dbReference>
<dbReference type="PANTHER" id="PTHR47964">
    <property type="entry name" value="ATP-DEPENDENT DNA HELICASE HOMOLOG RECG, CHLOROPLASTIC"/>
    <property type="match status" value="1"/>
</dbReference>
<feature type="domain" description="Helicase ATP-binding" evidence="8">
    <location>
        <begin position="307"/>
        <end position="453"/>
    </location>
</feature>
<dbReference type="InterPro" id="IPR001650">
    <property type="entry name" value="Helicase_C-like"/>
</dbReference>